<name>A0AAP5MBC8_9CYAN</name>
<gene>
    <name evidence="1" type="ORF">G7B40_020725</name>
</gene>
<accession>A0AAP5MBC8</accession>
<dbReference type="RefSeq" id="WP_208343682.1">
    <property type="nucleotide sequence ID" value="NZ_CAWQFN010000356.1"/>
</dbReference>
<sequence>MSDNQLVESIKDKYETLLPYLNEKTRRIWAAIEARSLGWGGVSQVAIATGLSRTTIHAGMRLLSEQDGAKTEDDGTRIRTNGGGRKLLEEQDPMLLSDLESLIEPMTLGDPESPLKWTAKSVVKLAASLNLGGHRISPKSVYNLLESLGYSLQSNRKTRDGSSHADRDDQFLHISNQVKHFQSQNEPVISVDTKKKELIGDFKNPGTEWCEKEQPVEVKMHDFVDPQLGKAIPYGIYDLTLNKGWVNVGIDHDTAEFAVESIRHWWYSMGNVLYPNSEHIMITADCGGSNSYRSRLWKLKLQELATETGKNIHVCHFPPGTSKWNKIEHRLFCHITTNWRGRPLTSLQVVINLIRNTTTTQGLEVEAWLDENLYKTGIKVTDTELDAIAIERNSFHGEWNYIIKPKSSS</sequence>
<comment type="caution">
    <text evidence="1">The sequence shown here is derived from an EMBL/GenBank/DDBJ whole genome shotgun (WGS) entry which is preliminary data.</text>
</comment>
<proteinExistence type="predicted"/>
<keyword evidence="2" id="KW-1185">Reference proteome</keyword>
<organism evidence="1 2">
    <name type="scientific">Aetokthonos hydrillicola Thurmond2011</name>
    <dbReference type="NCBI Taxonomy" id="2712845"/>
    <lineage>
        <taxon>Bacteria</taxon>
        <taxon>Bacillati</taxon>
        <taxon>Cyanobacteriota</taxon>
        <taxon>Cyanophyceae</taxon>
        <taxon>Nostocales</taxon>
        <taxon>Hapalosiphonaceae</taxon>
        <taxon>Aetokthonos</taxon>
    </lineage>
</organism>
<evidence type="ECO:0000313" key="1">
    <source>
        <dbReference type="EMBL" id="MDR9896973.1"/>
    </source>
</evidence>
<protein>
    <submittedName>
        <fullName evidence="1">ISAzo13 family transposase</fullName>
    </submittedName>
</protein>
<dbReference type="Pfam" id="PF07592">
    <property type="entry name" value="DDE_Tnp_ISAZ013"/>
    <property type="match status" value="1"/>
</dbReference>
<dbReference type="AlphaFoldDB" id="A0AAP5MBC8"/>
<reference evidence="2" key="1">
    <citation type="journal article" date="2021" name="Science">
        <title>Hunting the eagle killer: A cyanobacterial neurotoxin causes vacuolar myelinopathy.</title>
        <authorList>
            <person name="Breinlinger S."/>
            <person name="Phillips T.J."/>
            <person name="Haram B.N."/>
            <person name="Mares J."/>
            <person name="Martinez Yerena J.A."/>
            <person name="Hrouzek P."/>
            <person name="Sobotka R."/>
            <person name="Henderson W.M."/>
            <person name="Schmieder P."/>
            <person name="Williams S.M."/>
            <person name="Lauderdale J.D."/>
            <person name="Wilde H.D."/>
            <person name="Gerrin W."/>
            <person name="Kust A."/>
            <person name="Washington J.W."/>
            <person name="Wagner C."/>
            <person name="Geier B."/>
            <person name="Liebeke M."/>
            <person name="Enke H."/>
            <person name="Niedermeyer T.H.J."/>
            <person name="Wilde S.B."/>
        </authorList>
    </citation>
    <scope>NUCLEOTIDE SEQUENCE [LARGE SCALE GENOMIC DNA]</scope>
    <source>
        <strain evidence="2">Thurmond2011</strain>
    </source>
</reference>
<dbReference type="InterPro" id="IPR011518">
    <property type="entry name" value="Transposase_36"/>
</dbReference>
<dbReference type="NCBIfam" id="NF033519">
    <property type="entry name" value="transpos_ISAzo13"/>
    <property type="match status" value="1"/>
</dbReference>
<dbReference type="Proteomes" id="UP000667802">
    <property type="component" value="Unassembled WGS sequence"/>
</dbReference>
<dbReference type="EMBL" id="JAALHA020000010">
    <property type="protein sequence ID" value="MDR9896973.1"/>
    <property type="molecule type" value="Genomic_DNA"/>
</dbReference>
<evidence type="ECO:0000313" key="2">
    <source>
        <dbReference type="Proteomes" id="UP000667802"/>
    </source>
</evidence>